<dbReference type="CDD" id="cd15457">
    <property type="entry name" value="NADAR"/>
    <property type="match status" value="1"/>
</dbReference>
<accession>A0A3M6QVS5</accession>
<evidence type="ECO:0000313" key="5">
    <source>
        <dbReference type="Proteomes" id="UP000275180"/>
    </source>
</evidence>
<dbReference type="Proteomes" id="UP000275180">
    <property type="component" value="Unassembled WGS sequence"/>
</dbReference>
<organism evidence="4 5">
    <name type="scientific">Vandammella animalimorsus</name>
    <dbReference type="NCBI Taxonomy" id="2029117"/>
    <lineage>
        <taxon>Bacteria</taxon>
        <taxon>Pseudomonadati</taxon>
        <taxon>Pseudomonadota</taxon>
        <taxon>Betaproteobacteria</taxon>
        <taxon>Burkholderiales</taxon>
        <taxon>Comamonadaceae</taxon>
        <taxon>Vandammella</taxon>
    </lineage>
</organism>
<comment type="caution">
    <text evidence="4">The sequence shown here is derived from an EMBL/GenBank/DDBJ whole genome shotgun (WGS) entry which is preliminary data.</text>
</comment>
<evidence type="ECO:0000313" key="4">
    <source>
        <dbReference type="EMBL" id="RMX07093.1"/>
    </source>
</evidence>
<dbReference type="SUPFAM" id="SSF143990">
    <property type="entry name" value="YbiA-like"/>
    <property type="match status" value="1"/>
</dbReference>
<reference evidence="4 5" key="1">
    <citation type="submission" date="2018-10" db="EMBL/GenBank/DDBJ databases">
        <title>Comamonadaceae CDC group NO-1 genome sequencing and assembly.</title>
        <authorList>
            <person name="Bernier A.-M."/>
            <person name="Bernard K."/>
        </authorList>
    </citation>
    <scope>NUCLEOTIDE SEQUENCE [LARGE SCALE GENOMIC DNA]</scope>
    <source>
        <strain evidence="4 5">NML180582</strain>
    </source>
</reference>
<dbReference type="Gene3D" id="1.10.357.40">
    <property type="entry name" value="YbiA-like"/>
    <property type="match status" value="1"/>
</dbReference>
<dbReference type="OrthoDB" id="67297at2"/>
<dbReference type="EMBL" id="RDQJ01000056">
    <property type="protein sequence ID" value="RMX07093.1"/>
    <property type="molecule type" value="Genomic_DNA"/>
</dbReference>
<dbReference type="AlphaFoldDB" id="A0A3M6QVS5"/>
<evidence type="ECO:0000256" key="2">
    <source>
        <dbReference type="ARBA" id="ARBA00000751"/>
    </source>
</evidence>
<sequence length="166" mass="19054">MNNGIYPFYSGVLSQWHKCKFVAEGVNFNCAEQYMMYSKAVLFGDFDAAKLILNSQTPREQKAAGRMVRGFDEGRWKMFRSGIVFMGNLHKFSQNKKLLEFLFSTGSAQIVEASPKDRIWGVGLSADDERIFDPSQWKGLNLLGIALVQVREVLRWESERLMMTHD</sequence>
<name>A0A3M6QVS5_9BURK</name>
<evidence type="ECO:0000256" key="1">
    <source>
        <dbReference type="ARBA" id="ARBA00000022"/>
    </source>
</evidence>
<feature type="domain" description="NADAR" evidence="3">
    <location>
        <begin position="11"/>
        <end position="155"/>
    </location>
</feature>
<proteinExistence type="predicted"/>
<dbReference type="RefSeq" id="WP_122246072.1">
    <property type="nucleotide sequence ID" value="NZ_RDQJ01000056.1"/>
</dbReference>
<dbReference type="NCBIfam" id="TIGR02464">
    <property type="entry name" value="ribofla_fusion"/>
    <property type="match status" value="1"/>
</dbReference>
<gene>
    <name evidence="4" type="ORF">EBQ34_14910</name>
</gene>
<evidence type="ECO:0000259" key="3">
    <source>
        <dbReference type="Pfam" id="PF08719"/>
    </source>
</evidence>
<dbReference type="Pfam" id="PF08719">
    <property type="entry name" value="NADAR"/>
    <property type="match status" value="1"/>
</dbReference>
<comment type="catalytic activity">
    <reaction evidence="1">
        <text>5-amino-6-(5-phospho-D-ribosylamino)uracil + H2O = 5,6-diaminouracil + D-ribose 5-phosphate</text>
        <dbReference type="Rhea" id="RHEA:55020"/>
        <dbReference type="ChEBI" id="CHEBI:15377"/>
        <dbReference type="ChEBI" id="CHEBI:46252"/>
        <dbReference type="ChEBI" id="CHEBI:58453"/>
        <dbReference type="ChEBI" id="CHEBI:78346"/>
    </reaction>
</comment>
<comment type="catalytic activity">
    <reaction evidence="2">
        <text>2,5-diamino-6-hydroxy-4-(5-phosphoribosylamino)-pyrimidine + H2O = 2,5,6-triamino-4-hydroxypyrimidine + D-ribose 5-phosphate</text>
        <dbReference type="Rhea" id="RHEA:23436"/>
        <dbReference type="ChEBI" id="CHEBI:15377"/>
        <dbReference type="ChEBI" id="CHEBI:58614"/>
        <dbReference type="ChEBI" id="CHEBI:78346"/>
        <dbReference type="ChEBI" id="CHEBI:137796"/>
    </reaction>
</comment>
<dbReference type="InterPro" id="IPR037238">
    <property type="entry name" value="YbiA-like_sf"/>
</dbReference>
<protein>
    <submittedName>
        <fullName evidence="4">NADAR family protein</fullName>
    </submittedName>
</protein>
<dbReference type="InterPro" id="IPR012816">
    <property type="entry name" value="NADAR"/>
</dbReference>